<sequence length="68" mass="7613">MDRTAFAQLLVRRRRSERAAPHEWEDGVGGGGFGDFGHFGPPKSDGKYAEDYIPVLCSKVPKRKEVVH</sequence>
<dbReference type="EMBL" id="BNAW01000016">
    <property type="protein sequence ID" value="GHG17630.1"/>
    <property type="molecule type" value="Genomic_DNA"/>
</dbReference>
<evidence type="ECO:0000313" key="1">
    <source>
        <dbReference type="EMBL" id="GHG17630.1"/>
    </source>
</evidence>
<evidence type="ECO:0000313" key="2">
    <source>
        <dbReference type="Proteomes" id="UP000649955"/>
    </source>
</evidence>
<proteinExistence type="predicted"/>
<name>A0ABQ3KFA4_9PSEU</name>
<keyword evidence="2" id="KW-1185">Reference proteome</keyword>
<comment type="caution">
    <text evidence="1">The sequence shown here is derived from an EMBL/GenBank/DDBJ whole genome shotgun (WGS) entry which is preliminary data.</text>
</comment>
<reference evidence="2" key="1">
    <citation type="journal article" date="2019" name="Int. J. Syst. Evol. Microbiol.">
        <title>The Global Catalogue of Microorganisms (GCM) 10K type strain sequencing project: providing services to taxonomists for standard genome sequencing and annotation.</title>
        <authorList>
            <consortium name="The Broad Institute Genomics Platform"/>
            <consortium name="The Broad Institute Genome Sequencing Center for Infectious Disease"/>
            <person name="Wu L."/>
            <person name="Ma J."/>
        </authorList>
    </citation>
    <scope>NUCLEOTIDE SEQUENCE [LARGE SCALE GENOMIC DNA]</scope>
    <source>
        <strain evidence="2">CGMCC 4.7680</strain>
    </source>
</reference>
<accession>A0ABQ3KFA4</accession>
<protein>
    <submittedName>
        <fullName evidence="1">Uncharacterized protein</fullName>
    </submittedName>
</protein>
<organism evidence="1 2">
    <name type="scientific">Amycolatopsis bullii</name>
    <dbReference type="NCBI Taxonomy" id="941987"/>
    <lineage>
        <taxon>Bacteria</taxon>
        <taxon>Bacillati</taxon>
        <taxon>Actinomycetota</taxon>
        <taxon>Actinomycetes</taxon>
        <taxon>Pseudonocardiales</taxon>
        <taxon>Pseudonocardiaceae</taxon>
        <taxon>Amycolatopsis</taxon>
    </lineage>
</organism>
<dbReference type="Proteomes" id="UP000649955">
    <property type="component" value="Unassembled WGS sequence"/>
</dbReference>
<gene>
    <name evidence="1" type="ORF">GCM10017567_39880</name>
</gene>